<proteinExistence type="predicted"/>
<protein>
    <submittedName>
        <fullName evidence="2">Uncharacterized protein</fullName>
    </submittedName>
</protein>
<accession>A0ABV0N5X2</accession>
<dbReference type="EMBL" id="JAHRIO010025122">
    <property type="protein sequence ID" value="MEQ2166710.1"/>
    <property type="molecule type" value="Genomic_DNA"/>
</dbReference>
<organism evidence="2 3">
    <name type="scientific">Goodea atripinnis</name>
    <dbReference type="NCBI Taxonomy" id="208336"/>
    <lineage>
        <taxon>Eukaryota</taxon>
        <taxon>Metazoa</taxon>
        <taxon>Chordata</taxon>
        <taxon>Craniata</taxon>
        <taxon>Vertebrata</taxon>
        <taxon>Euteleostomi</taxon>
        <taxon>Actinopterygii</taxon>
        <taxon>Neopterygii</taxon>
        <taxon>Teleostei</taxon>
        <taxon>Neoteleostei</taxon>
        <taxon>Acanthomorphata</taxon>
        <taxon>Ovalentaria</taxon>
        <taxon>Atherinomorphae</taxon>
        <taxon>Cyprinodontiformes</taxon>
        <taxon>Goodeidae</taxon>
        <taxon>Goodea</taxon>
    </lineage>
</organism>
<feature type="non-terminal residue" evidence="2">
    <location>
        <position position="1"/>
    </location>
</feature>
<dbReference type="Proteomes" id="UP001476798">
    <property type="component" value="Unassembled WGS sequence"/>
</dbReference>
<feature type="region of interest" description="Disordered" evidence="1">
    <location>
        <begin position="1"/>
        <end position="26"/>
    </location>
</feature>
<comment type="caution">
    <text evidence="2">The sequence shown here is derived from an EMBL/GenBank/DDBJ whole genome shotgun (WGS) entry which is preliminary data.</text>
</comment>
<name>A0ABV0N5X2_9TELE</name>
<evidence type="ECO:0000313" key="2">
    <source>
        <dbReference type="EMBL" id="MEQ2166710.1"/>
    </source>
</evidence>
<evidence type="ECO:0000313" key="3">
    <source>
        <dbReference type="Proteomes" id="UP001476798"/>
    </source>
</evidence>
<sequence length="53" mass="5844">LSESYPPSQRPLLGTASPTTAVETDRTLSHPRFCRHPPWWNSPLSPVSPTISS</sequence>
<keyword evidence="3" id="KW-1185">Reference proteome</keyword>
<gene>
    <name evidence="2" type="ORF">GOODEAATRI_031068</name>
</gene>
<reference evidence="2 3" key="1">
    <citation type="submission" date="2021-06" db="EMBL/GenBank/DDBJ databases">
        <authorList>
            <person name="Palmer J.M."/>
        </authorList>
    </citation>
    <scope>NUCLEOTIDE SEQUENCE [LARGE SCALE GENOMIC DNA]</scope>
    <source>
        <strain evidence="2 3">GA_2019</strain>
        <tissue evidence="2">Muscle</tissue>
    </source>
</reference>
<evidence type="ECO:0000256" key="1">
    <source>
        <dbReference type="SAM" id="MobiDB-lite"/>
    </source>
</evidence>
<feature type="non-terminal residue" evidence="2">
    <location>
        <position position="53"/>
    </location>
</feature>